<feature type="transmembrane region" description="Helical" evidence="6">
    <location>
        <begin position="133"/>
        <end position="153"/>
    </location>
</feature>
<dbReference type="FunFam" id="1.20.1250.20:FF:000423">
    <property type="entry name" value="Putative inorganic phosphate cotransporter-like Protein"/>
    <property type="match status" value="1"/>
</dbReference>
<feature type="transmembrane region" description="Helical" evidence="6">
    <location>
        <begin position="159"/>
        <end position="182"/>
    </location>
</feature>
<feature type="region of interest" description="Disordered" evidence="5">
    <location>
        <begin position="656"/>
        <end position="675"/>
    </location>
</feature>
<proteinExistence type="predicted"/>
<protein>
    <recommendedName>
        <fullName evidence="9">Major facilitator superfamily (MFS) profile domain-containing protein</fullName>
    </recommendedName>
</protein>
<feature type="region of interest" description="Disordered" evidence="5">
    <location>
        <begin position="359"/>
        <end position="381"/>
    </location>
</feature>
<evidence type="ECO:0000256" key="4">
    <source>
        <dbReference type="ARBA" id="ARBA00023136"/>
    </source>
</evidence>
<comment type="subcellular location">
    <subcellularLocation>
        <location evidence="1">Membrane</location>
        <topology evidence="1">Multi-pass membrane protein</topology>
    </subcellularLocation>
</comment>
<dbReference type="GO" id="GO:0022857">
    <property type="term" value="F:transmembrane transporter activity"/>
    <property type="evidence" value="ECO:0007669"/>
    <property type="project" value="InterPro"/>
</dbReference>
<dbReference type="Proteomes" id="UP001292094">
    <property type="component" value="Unassembled WGS sequence"/>
</dbReference>
<dbReference type="SUPFAM" id="SSF103473">
    <property type="entry name" value="MFS general substrate transporter"/>
    <property type="match status" value="2"/>
</dbReference>
<dbReference type="InterPro" id="IPR011701">
    <property type="entry name" value="MFS"/>
</dbReference>
<dbReference type="GO" id="GO:0016020">
    <property type="term" value="C:membrane"/>
    <property type="evidence" value="ECO:0007669"/>
    <property type="project" value="UniProtKB-SubCell"/>
</dbReference>
<feature type="transmembrane region" description="Helical" evidence="6">
    <location>
        <begin position="314"/>
        <end position="337"/>
    </location>
</feature>
<feature type="transmembrane region" description="Helical" evidence="6">
    <location>
        <begin position="284"/>
        <end position="308"/>
    </location>
</feature>
<keyword evidence="4 6" id="KW-0472">Membrane</keyword>
<comment type="caution">
    <text evidence="7">The sequence shown here is derived from an EMBL/GenBank/DDBJ whole genome shotgun (WGS) entry which is preliminary data.</text>
</comment>
<keyword evidence="3 6" id="KW-1133">Transmembrane helix</keyword>
<dbReference type="EMBL" id="JAWZYT010002117">
    <property type="protein sequence ID" value="KAK4306516.1"/>
    <property type="molecule type" value="Genomic_DNA"/>
</dbReference>
<name>A0AAE1U2W6_9EUCA</name>
<feature type="transmembrane region" description="Helical" evidence="6">
    <location>
        <begin position="615"/>
        <end position="637"/>
    </location>
</feature>
<evidence type="ECO:0008006" key="9">
    <source>
        <dbReference type="Google" id="ProtNLM"/>
    </source>
</evidence>
<dbReference type="Pfam" id="PF07690">
    <property type="entry name" value="MFS_1"/>
    <property type="match status" value="1"/>
</dbReference>
<evidence type="ECO:0000256" key="3">
    <source>
        <dbReference type="ARBA" id="ARBA00022989"/>
    </source>
</evidence>
<keyword evidence="2 6" id="KW-0812">Transmembrane</keyword>
<dbReference type="Gene3D" id="1.20.1250.20">
    <property type="entry name" value="MFS general substrate transporter like domains"/>
    <property type="match status" value="2"/>
</dbReference>
<feature type="compositionally biased region" description="Pro residues" evidence="5">
    <location>
        <begin position="825"/>
        <end position="836"/>
    </location>
</feature>
<feature type="compositionally biased region" description="Low complexity" evidence="5">
    <location>
        <begin position="744"/>
        <end position="753"/>
    </location>
</feature>
<dbReference type="AlphaFoldDB" id="A0AAE1U2W6"/>
<dbReference type="PANTHER" id="PTHR11662">
    <property type="entry name" value="SOLUTE CARRIER FAMILY 17"/>
    <property type="match status" value="1"/>
</dbReference>
<feature type="compositionally biased region" description="Polar residues" evidence="5">
    <location>
        <begin position="754"/>
        <end position="781"/>
    </location>
</feature>
<evidence type="ECO:0000313" key="7">
    <source>
        <dbReference type="EMBL" id="KAK4306516.1"/>
    </source>
</evidence>
<gene>
    <name evidence="7" type="ORF">Pmani_021660</name>
</gene>
<feature type="transmembrane region" description="Helical" evidence="6">
    <location>
        <begin position="194"/>
        <end position="215"/>
    </location>
</feature>
<evidence type="ECO:0000256" key="5">
    <source>
        <dbReference type="SAM" id="MobiDB-lite"/>
    </source>
</evidence>
<feature type="transmembrane region" description="Helical" evidence="6">
    <location>
        <begin position="227"/>
        <end position="245"/>
    </location>
</feature>
<evidence type="ECO:0000256" key="6">
    <source>
        <dbReference type="SAM" id="Phobius"/>
    </source>
</evidence>
<reference evidence="7" key="1">
    <citation type="submission" date="2023-11" db="EMBL/GenBank/DDBJ databases">
        <title>Genome assemblies of two species of porcelain crab, Petrolisthes cinctipes and Petrolisthes manimaculis (Anomura: Porcellanidae).</title>
        <authorList>
            <person name="Angst P."/>
        </authorList>
    </citation>
    <scope>NUCLEOTIDE SEQUENCE</scope>
    <source>
        <strain evidence="7">PB745_02</strain>
        <tissue evidence="7">Gill</tissue>
    </source>
</reference>
<dbReference type="Gene3D" id="2.40.128.620">
    <property type="match status" value="1"/>
</dbReference>
<feature type="compositionally biased region" description="Polar residues" evidence="5">
    <location>
        <begin position="795"/>
        <end position="822"/>
    </location>
</feature>
<dbReference type="InterPro" id="IPR050382">
    <property type="entry name" value="MFS_Na/Anion_cotransporter"/>
</dbReference>
<evidence type="ECO:0000313" key="8">
    <source>
        <dbReference type="Proteomes" id="UP001292094"/>
    </source>
</evidence>
<dbReference type="InterPro" id="IPR036259">
    <property type="entry name" value="MFS_trans_sf"/>
</dbReference>
<evidence type="ECO:0000256" key="1">
    <source>
        <dbReference type="ARBA" id="ARBA00004141"/>
    </source>
</evidence>
<accession>A0AAE1U2W6</accession>
<dbReference type="PANTHER" id="PTHR11662:SF399">
    <property type="entry name" value="FI19708P1-RELATED"/>
    <property type="match status" value="1"/>
</dbReference>
<keyword evidence="8" id="KW-1185">Reference proteome</keyword>
<feature type="compositionally biased region" description="Basic and acidic residues" evidence="5">
    <location>
        <begin position="359"/>
        <end position="372"/>
    </location>
</feature>
<feature type="transmembrane region" description="Helical" evidence="6">
    <location>
        <begin position="102"/>
        <end position="121"/>
    </location>
</feature>
<sequence>MSKLDNTSNETTDLLPSSAHNGQGCSWTNPRVTLSVLGCMGLAFEYCQRVNLSVAIVSMVKPRSNDTSYNDTKPHYDFCPTSNHSSSHDEQSVEGEFAWDSWIQGLVLGAFFWGYASTNLLGGMASEYFGAKVVLAGGILLSSVCSLVSPVSVRASYKIFIVVRVLLGAGQGVSFPALNTLLATWYLPMERSKFTTIVFSGFQIGTVIGMLGTGWLSSTGLGWTSSFYVFGVLGVLWVVLWMGVVRERPEEHPRLRPHHLQKLKEQQHSVKQAEDLAPNLAGTLFGVTNTLGALSGILAVTVTGFILQHSSPQWSWRIVFLLSAGIYFVAGSFYLIVATDKVQPWNQTPADCGVKVKDSNDFKHSKSHERENSNSNSNTSSQVDQYYDKYYLPSPSLCSDGHEEGEITIAPWKAAIIKFGESNDTIASPQRRSLHKCKLVVKTDESFGLAALIEEMRIPGSINKNTNAWECDGDYIKMSTVGSTPFTQLLDLIVKSKTTEHLCGNRTNKNLLTEVGANANILSTSGNKLEVFFHQSKRKAKPINNYFNIIITTYTHHNSIGCGNEFSCRGTDNYCIGDLYRCDGHTNCAFQRGRGDEKQCTGDLPANPIFTTTTIIITLLASIVGAGFVLGLIVTIIRKCCTNNNNNNNAEGTMIGGGVGRRGGRATAPPLHRQQTLPPYEAVVMADVGKVITPPSPAVPEVPPSYNSLFPEGPPPHLTPDRSPSTHFPHPHLTPNRSPSTHLPPNNDNNPSPTTHYTPVDNNMPPSANYTPDRSPSTTFMPTGPPQPPHLTPDRSPSTHYTPVDNNRPPSATHYTPDNTQTPSPSAPPLSPPKGH</sequence>
<feature type="region of interest" description="Disordered" evidence="5">
    <location>
        <begin position="703"/>
        <end position="836"/>
    </location>
</feature>
<organism evidence="7 8">
    <name type="scientific">Petrolisthes manimaculis</name>
    <dbReference type="NCBI Taxonomy" id="1843537"/>
    <lineage>
        <taxon>Eukaryota</taxon>
        <taxon>Metazoa</taxon>
        <taxon>Ecdysozoa</taxon>
        <taxon>Arthropoda</taxon>
        <taxon>Crustacea</taxon>
        <taxon>Multicrustacea</taxon>
        <taxon>Malacostraca</taxon>
        <taxon>Eumalacostraca</taxon>
        <taxon>Eucarida</taxon>
        <taxon>Decapoda</taxon>
        <taxon>Pleocyemata</taxon>
        <taxon>Anomura</taxon>
        <taxon>Galatheoidea</taxon>
        <taxon>Porcellanidae</taxon>
        <taxon>Petrolisthes</taxon>
    </lineage>
</organism>
<evidence type="ECO:0000256" key="2">
    <source>
        <dbReference type="ARBA" id="ARBA00022692"/>
    </source>
</evidence>